<feature type="non-terminal residue" evidence="1">
    <location>
        <position position="1"/>
    </location>
</feature>
<name>X1C042_9ZZZZ</name>
<proteinExistence type="predicted"/>
<protein>
    <recommendedName>
        <fullName evidence="2">Xylose isomerase-like TIM barrel domain-containing protein</fullName>
    </recommendedName>
</protein>
<dbReference type="EMBL" id="BART01026748">
    <property type="protein sequence ID" value="GAH00617.1"/>
    <property type="molecule type" value="Genomic_DNA"/>
</dbReference>
<dbReference type="Gene3D" id="3.20.20.150">
    <property type="entry name" value="Divalent-metal-dependent TIM barrel enzymes"/>
    <property type="match status" value="1"/>
</dbReference>
<accession>X1C042</accession>
<dbReference type="InterPro" id="IPR036237">
    <property type="entry name" value="Xyl_isomerase-like_sf"/>
</dbReference>
<sequence length="181" mass="20854">VETKAEAMKAYKQSIDAAALLGLQWVRPLPRTPMPDMKLHVQAYHELIDYAGELNIIVLVENFGWMMKDPDSMVKLIRKIDSKGTAASVDTGNWVDNKIRYPGLEKSFPLAVTCDFKAKTMGPEGEHQAYDLKRCFEIGWQSGFRGPWCFEHGHKERNRAFRELGLLRDWLRKWTAEAQEK</sequence>
<gene>
    <name evidence="1" type="ORF">S01H4_47606</name>
</gene>
<reference evidence="1" key="1">
    <citation type="journal article" date="2014" name="Front. Microbiol.">
        <title>High frequency of phylogenetically diverse reductive dehalogenase-homologous genes in deep subseafloor sedimentary metagenomes.</title>
        <authorList>
            <person name="Kawai M."/>
            <person name="Futagami T."/>
            <person name="Toyoda A."/>
            <person name="Takaki Y."/>
            <person name="Nishi S."/>
            <person name="Hori S."/>
            <person name="Arai W."/>
            <person name="Tsubouchi T."/>
            <person name="Morono Y."/>
            <person name="Uchiyama I."/>
            <person name="Ito T."/>
            <person name="Fujiyama A."/>
            <person name="Inagaki F."/>
            <person name="Takami H."/>
        </authorList>
    </citation>
    <scope>NUCLEOTIDE SEQUENCE</scope>
    <source>
        <strain evidence="1">Expedition CK06-06</strain>
    </source>
</reference>
<evidence type="ECO:0008006" key="2">
    <source>
        <dbReference type="Google" id="ProtNLM"/>
    </source>
</evidence>
<organism evidence="1">
    <name type="scientific">marine sediment metagenome</name>
    <dbReference type="NCBI Taxonomy" id="412755"/>
    <lineage>
        <taxon>unclassified sequences</taxon>
        <taxon>metagenomes</taxon>
        <taxon>ecological metagenomes</taxon>
    </lineage>
</organism>
<evidence type="ECO:0000313" key="1">
    <source>
        <dbReference type="EMBL" id="GAH00617.1"/>
    </source>
</evidence>
<comment type="caution">
    <text evidence="1">The sequence shown here is derived from an EMBL/GenBank/DDBJ whole genome shotgun (WGS) entry which is preliminary data.</text>
</comment>
<dbReference type="AlphaFoldDB" id="X1C042"/>
<dbReference type="SUPFAM" id="SSF51658">
    <property type="entry name" value="Xylose isomerase-like"/>
    <property type="match status" value="1"/>
</dbReference>